<dbReference type="GO" id="GO:0016301">
    <property type="term" value="F:kinase activity"/>
    <property type="evidence" value="ECO:0007669"/>
    <property type="project" value="UniProtKB-KW"/>
</dbReference>
<dbReference type="InterPro" id="IPR007891">
    <property type="entry name" value="CHASE3"/>
</dbReference>
<name>A0A2R5FMK1_NOSCO</name>
<dbReference type="Pfam" id="PF05227">
    <property type="entry name" value="CHASE3"/>
    <property type="match status" value="1"/>
</dbReference>
<dbReference type="OrthoDB" id="9808408at2"/>
<evidence type="ECO:0000313" key="3">
    <source>
        <dbReference type="EMBL" id="GBG19996.1"/>
    </source>
</evidence>
<evidence type="ECO:0000259" key="2">
    <source>
        <dbReference type="Pfam" id="PF05227"/>
    </source>
</evidence>
<feature type="transmembrane region" description="Helical" evidence="1">
    <location>
        <begin position="183"/>
        <end position="202"/>
    </location>
</feature>
<evidence type="ECO:0000313" key="4">
    <source>
        <dbReference type="Proteomes" id="UP000245124"/>
    </source>
</evidence>
<keyword evidence="3" id="KW-0808">Transferase</keyword>
<comment type="caution">
    <text evidence="3">The sequence shown here is derived from an EMBL/GenBank/DDBJ whole genome shotgun (WGS) entry which is preliminary data.</text>
</comment>
<dbReference type="RefSeq" id="WP_109009717.1">
    <property type="nucleotide sequence ID" value="NZ_BDUD01000001.1"/>
</dbReference>
<dbReference type="Proteomes" id="UP000245124">
    <property type="component" value="Unassembled WGS sequence"/>
</dbReference>
<dbReference type="CDD" id="cd19410">
    <property type="entry name" value="HK9-like_sensor"/>
    <property type="match status" value="1"/>
</dbReference>
<evidence type="ECO:0000256" key="1">
    <source>
        <dbReference type="SAM" id="Phobius"/>
    </source>
</evidence>
<reference evidence="3 4" key="1">
    <citation type="submission" date="2017-06" db="EMBL/GenBank/DDBJ databases">
        <title>Genome sequencing of cyanobaciteial culture collection at National Institute for Environmental Studies (NIES).</title>
        <authorList>
            <person name="Hirose Y."/>
            <person name="Shimura Y."/>
            <person name="Fujisawa T."/>
            <person name="Nakamura Y."/>
            <person name="Kawachi M."/>
        </authorList>
    </citation>
    <scope>NUCLEOTIDE SEQUENCE [LARGE SCALE GENOMIC DNA]</scope>
    <source>
        <strain evidence="3 4">NIES-4072</strain>
    </source>
</reference>
<sequence length="241" mass="27383">MLQITQVAFRRRLIGAIALPIILLLSLSGVSIWQINRLLRAMQWVEHTDQVIAEANGLQKLLLDLETGVRGYQLTSKPEFLEPYQQANSTINTTFDQLADLVSDNPQQSQRLRQIKAEETGSKNSISQAIARKQRGETEPLSAIEVRKQSMDLMRNQITDFIATEEQLRYQRNQTVQQNTGRVIFISIILSLAAGGVLAFYIRRQIAHVSDNYENALKTAQVQTKNVRLSAKSRSSQQRYE</sequence>
<dbReference type="AlphaFoldDB" id="A0A2R5FMK1"/>
<dbReference type="EMBL" id="BDUD01000001">
    <property type="protein sequence ID" value="GBG19996.1"/>
    <property type="molecule type" value="Genomic_DNA"/>
</dbReference>
<keyword evidence="4" id="KW-1185">Reference proteome</keyword>
<feature type="transmembrane region" description="Helical" evidence="1">
    <location>
        <begin position="12"/>
        <end position="33"/>
    </location>
</feature>
<keyword evidence="1" id="KW-0472">Membrane</keyword>
<gene>
    <name evidence="3" type="ORF">NIES4072_36650</name>
</gene>
<feature type="domain" description="CHASE3" evidence="2">
    <location>
        <begin position="42"/>
        <end position="174"/>
    </location>
</feature>
<keyword evidence="3" id="KW-0418">Kinase</keyword>
<protein>
    <submittedName>
        <fullName evidence="3">Multi-sensor signal transduction histidine kinase</fullName>
    </submittedName>
</protein>
<proteinExistence type="predicted"/>
<keyword evidence="1" id="KW-1133">Transmembrane helix</keyword>
<keyword evidence="1" id="KW-0812">Transmembrane</keyword>
<organism evidence="3 4">
    <name type="scientific">Nostoc commune NIES-4072</name>
    <dbReference type="NCBI Taxonomy" id="2005467"/>
    <lineage>
        <taxon>Bacteria</taxon>
        <taxon>Bacillati</taxon>
        <taxon>Cyanobacteriota</taxon>
        <taxon>Cyanophyceae</taxon>
        <taxon>Nostocales</taxon>
        <taxon>Nostocaceae</taxon>
        <taxon>Nostoc</taxon>
    </lineage>
</organism>
<accession>A0A2R5FMK1</accession>